<comment type="caution">
    <text evidence="2">The sequence shown here is derived from an EMBL/GenBank/DDBJ whole genome shotgun (WGS) entry which is preliminary data.</text>
</comment>
<feature type="chain" id="PRO_5040314887" description="Secreted protein" evidence="1">
    <location>
        <begin position="27"/>
        <end position="96"/>
    </location>
</feature>
<protein>
    <recommendedName>
        <fullName evidence="4">Secreted protein</fullName>
    </recommendedName>
</protein>
<dbReference type="Proteomes" id="UP000714275">
    <property type="component" value="Unassembled WGS sequence"/>
</dbReference>
<dbReference type="AlphaFoldDB" id="A0A9P6ZW30"/>
<evidence type="ECO:0000256" key="1">
    <source>
        <dbReference type="SAM" id="SignalP"/>
    </source>
</evidence>
<accession>A0A9P6ZW30</accession>
<name>A0A9P6ZW30_9AGAM</name>
<gene>
    <name evidence="2" type="ORF">EV702DRAFT_1102435</name>
</gene>
<keyword evidence="1" id="KW-0732">Signal</keyword>
<reference evidence="2" key="1">
    <citation type="journal article" date="2020" name="New Phytol.">
        <title>Comparative genomics reveals dynamic genome evolution in host specialist ectomycorrhizal fungi.</title>
        <authorList>
            <person name="Lofgren L.A."/>
            <person name="Nguyen N.H."/>
            <person name="Vilgalys R."/>
            <person name="Ruytinx J."/>
            <person name="Liao H.L."/>
            <person name="Branco S."/>
            <person name="Kuo A."/>
            <person name="LaButti K."/>
            <person name="Lipzen A."/>
            <person name="Andreopoulos W."/>
            <person name="Pangilinan J."/>
            <person name="Riley R."/>
            <person name="Hundley H."/>
            <person name="Na H."/>
            <person name="Barry K."/>
            <person name="Grigoriev I.V."/>
            <person name="Stajich J.E."/>
            <person name="Kennedy P.G."/>
        </authorList>
    </citation>
    <scope>NUCLEOTIDE SEQUENCE</scope>
    <source>
        <strain evidence="2">DOB743</strain>
    </source>
</reference>
<organism evidence="2 3">
    <name type="scientific">Suillus placidus</name>
    <dbReference type="NCBI Taxonomy" id="48579"/>
    <lineage>
        <taxon>Eukaryota</taxon>
        <taxon>Fungi</taxon>
        <taxon>Dikarya</taxon>
        <taxon>Basidiomycota</taxon>
        <taxon>Agaricomycotina</taxon>
        <taxon>Agaricomycetes</taxon>
        <taxon>Agaricomycetidae</taxon>
        <taxon>Boletales</taxon>
        <taxon>Suillineae</taxon>
        <taxon>Suillaceae</taxon>
        <taxon>Suillus</taxon>
    </lineage>
</organism>
<proteinExistence type="predicted"/>
<feature type="signal peptide" evidence="1">
    <location>
        <begin position="1"/>
        <end position="26"/>
    </location>
</feature>
<sequence length="96" mass="9920">MTWARQGLQRIVAVFVSTAILVRSAATPAHSRSATKCVPRGSAANAPHTLSAASLLPSGSADSLSHLGSAAMHVRPKSLARTANPARELLEAIIDP</sequence>
<evidence type="ECO:0000313" key="3">
    <source>
        <dbReference type="Proteomes" id="UP000714275"/>
    </source>
</evidence>
<keyword evidence="3" id="KW-1185">Reference proteome</keyword>
<dbReference type="EMBL" id="JABBWD010000021">
    <property type="protein sequence ID" value="KAG1777320.1"/>
    <property type="molecule type" value="Genomic_DNA"/>
</dbReference>
<evidence type="ECO:0000313" key="2">
    <source>
        <dbReference type="EMBL" id="KAG1777320.1"/>
    </source>
</evidence>
<evidence type="ECO:0008006" key="4">
    <source>
        <dbReference type="Google" id="ProtNLM"/>
    </source>
</evidence>